<protein>
    <submittedName>
        <fullName evidence="2">Uncharacterized protein</fullName>
    </submittedName>
</protein>
<dbReference type="KEGG" id="eiv:EIN_044050"/>
<dbReference type="AlphaFoldDB" id="A0A0A1TZ62"/>
<dbReference type="GeneID" id="14885849"/>
<feature type="compositionally biased region" description="Polar residues" evidence="1">
    <location>
        <begin position="14"/>
        <end position="23"/>
    </location>
</feature>
<evidence type="ECO:0000313" key="3">
    <source>
        <dbReference type="Proteomes" id="UP000014680"/>
    </source>
</evidence>
<dbReference type="OMA" id="NEITNLM"/>
<accession>A0A0A1TZ62</accession>
<name>A0A0A1TZ62_ENTIV</name>
<keyword evidence="3" id="KW-1185">Reference proteome</keyword>
<dbReference type="Proteomes" id="UP000014680">
    <property type="component" value="Unassembled WGS sequence"/>
</dbReference>
<feature type="region of interest" description="Disordered" evidence="1">
    <location>
        <begin position="1"/>
        <end position="23"/>
    </location>
</feature>
<evidence type="ECO:0000313" key="2">
    <source>
        <dbReference type="EMBL" id="ELP86857.1"/>
    </source>
</evidence>
<dbReference type="OrthoDB" id="29918at2759"/>
<dbReference type="VEuPathDB" id="AmoebaDB:EIN_044050"/>
<evidence type="ECO:0000256" key="1">
    <source>
        <dbReference type="SAM" id="MobiDB-lite"/>
    </source>
</evidence>
<dbReference type="RefSeq" id="XP_004253628.1">
    <property type="nucleotide sequence ID" value="XM_004253580.1"/>
</dbReference>
<organism evidence="2 3">
    <name type="scientific">Entamoeba invadens IP1</name>
    <dbReference type="NCBI Taxonomy" id="370355"/>
    <lineage>
        <taxon>Eukaryota</taxon>
        <taxon>Amoebozoa</taxon>
        <taxon>Evosea</taxon>
        <taxon>Archamoebae</taxon>
        <taxon>Mastigamoebida</taxon>
        <taxon>Entamoebidae</taxon>
        <taxon>Entamoeba</taxon>
    </lineage>
</organism>
<proteinExistence type="predicted"/>
<gene>
    <name evidence="2" type="ORF">EIN_044050</name>
</gene>
<reference evidence="2 3" key="1">
    <citation type="submission" date="2012-10" db="EMBL/GenBank/DDBJ databases">
        <authorList>
            <person name="Zafar N."/>
            <person name="Inman J."/>
            <person name="Hall N."/>
            <person name="Lorenzi H."/>
            <person name="Caler E."/>
        </authorList>
    </citation>
    <scope>NUCLEOTIDE SEQUENCE [LARGE SCALE GENOMIC DNA]</scope>
    <source>
        <strain evidence="2 3">IP1</strain>
    </source>
</reference>
<dbReference type="EMBL" id="KB206902">
    <property type="protein sequence ID" value="ELP86857.1"/>
    <property type="molecule type" value="Genomic_DNA"/>
</dbReference>
<sequence length="110" mass="12763">MSQAHKPPRFTIGTRKTQAQRSQMNSNVPIIEQLIQRPQPVKKSNPEIEEIEKKTNELKNIDLKELDKRCQLIEDIISQIEKYQIKNNEELTAIKTAVENQSLALEQVIQ</sequence>